<dbReference type="KEGG" id="pic:PICST_28850"/>
<keyword evidence="3" id="KW-1185">Reference proteome</keyword>
<gene>
    <name evidence="2" type="ORF">PICST_28850</name>
</gene>
<comment type="caution">
    <text evidence="2">The sequence shown here is derived from an EMBL/GenBank/DDBJ whole genome shotgun (WGS) entry which is preliminary data.</text>
</comment>
<dbReference type="GeneID" id="4851596"/>
<evidence type="ECO:0000256" key="1">
    <source>
        <dbReference type="SAM" id="SignalP"/>
    </source>
</evidence>
<feature type="chain" id="PRO_5002653100" evidence="1">
    <location>
        <begin position="34"/>
        <end position="277"/>
    </location>
</feature>
<organism evidence="2 3">
    <name type="scientific">Scheffersomyces stipitis (strain ATCC 58785 / CBS 6054 / NBRC 10063 / NRRL Y-11545)</name>
    <name type="common">Yeast</name>
    <name type="synonym">Pichia stipitis</name>
    <dbReference type="NCBI Taxonomy" id="322104"/>
    <lineage>
        <taxon>Eukaryota</taxon>
        <taxon>Fungi</taxon>
        <taxon>Dikarya</taxon>
        <taxon>Ascomycota</taxon>
        <taxon>Saccharomycotina</taxon>
        <taxon>Pichiomycetes</taxon>
        <taxon>Debaryomycetaceae</taxon>
        <taxon>Scheffersomyces</taxon>
    </lineage>
</organism>
<dbReference type="OMA" id="ARFKNCI"/>
<feature type="signal peptide" evidence="1">
    <location>
        <begin position="1"/>
        <end position="33"/>
    </location>
</feature>
<protein>
    <submittedName>
        <fullName evidence="2">Uncharacterized protein</fullName>
    </submittedName>
</protein>
<accession>A3GH47</accession>
<evidence type="ECO:0000313" key="2">
    <source>
        <dbReference type="EMBL" id="EAZ62988.2"/>
    </source>
</evidence>
<dbReference type="InParanoid" id="A3GH47"/>
<dbReference type="HOGENOM" id="CLU_075354_0_0_1"/>
<name>A3GH47_PICST</name>
<dbReference type="RefSeq" id="XP_001387011.2">
    <property type="nucleotide sequence ID" value="XM_001386974.1"/>
</dbReference>
<dbReference type="eggNOG" id="ENOG502RQB0">
    <property type="taxonomic scope" value="Eukaryota"/>
</dbReference>
<reference evidence="2 3" key="1">
    <citation type="journal article" date="2007" name="Nat. Biotechnol.">
        <title>Genome sequence of the lignocellulose-bioconverting and xylose-fermenting yeast Pichia stipitis.</title>
        <authorList>
            <person name="Jeffries T.W."/>
            <person name="Grigoriev I.V."/>
            <person name="Grimwood J."/>
            <person name="Laplaza J.M."/>
            <person name="Aerts A."/>
            <person name="Salamov A."/>
            <person name="Schmutz J."/>
            <person name="Lindquist E."/>
            <person name="Dehal P."/>
            <person name="Shapiro H."/>
            <person name="Jin Y.S."/>
            <person name="Passoth V."/>
            <person name="Richardson P.M."/>
        </authorList>
    </citation>
    <scope>NUCLEOTIDE SEQUENCE [LARGE SCALE GENOMIC DNA]</scope>
    <source>
        <strain evidence="3">ATCC 58785 / CBS 6054 / NBRC 10063 / NRRL Y-11545</strain>
    </source>
</reference>
<dbReference type="EMBL" id="AAVQ01000002">
    <property type="protein sequence ID" value="EAZ62988.2"/>
    <property type="molecule type" value="Genomic_DNA"/>
</dbReference>
<dbReference type="OrthoDB" id="4019908at2759"/>
<sequence>MIQLVLFTNIIMKMVTFSLFVALLALSPGPCDAFLNILPRKSNTNPNTLFKVYNDVRGNIKTVETFNDVTAQDLLRFGVIKILETNSVITNEALAANALSENYLPSYQHDKKYEYNAKEGKNMFYEVSFQNLELDRHVNDWMPLGTCRHNQASTPSTYTQGWSVGVATGANAKVEFAQIFGIKPSFQYDVSISAGLSGSLSCNVDGRKKLQFQIMTESVTMKNVKMRPIKIIRDYKYTNGIFATMEVGEWEYVEEYTRLNRRNVQLGCITDPEQLSC</sequence>
<evidence type="ECO:0000313" key="3">
    <source>
        <dbReference type="Proteomes" id="UP000002258"/>
    </source>
</evidence>
<proteinExistence type="predicted"/>
<dbReference type="AlphaFoldDB" id="A3GH47"/>
<keyword evidence="1" id="KW-0732">Signal</keyword>
<dbReference type="Proteomes" id="UP000002258">
    <property type="component" value="Chromosome 1"/>
</dbReference>